<evidence type="ECO:0000313" key="7">
    <source>
        <dbReference type="Proteomes" id="UP000027195"/>
    </source>
</evidence>
<dbReference type="AlphaFoldDB" id="A0A067LV19"/>
<evidence type="ECO:0000256" key="3">
    <source>
        <dbReference type="ARBA" id="ARBA00023015"/>
    </source>
</evidence>
<dbReference type="GO" id="GO:0005634">
    <property type="term" value="C:nucleus"/>
    <property type="evidence" value="ECO:0007669"/>
    <property type="project" value="UniProtKB-SubCell"/>
</dbReference>
<dbReference type="CDD" id="cd12148">
    <property type="entry name" value="fungal_TF_MHR"/>
    <property type="match status" value="1"/>
</dbReference>
<keyword evidence="3" id="KW-0805">Transcription regulation</keyword>
<dbReference type="Proteomes" id="UP000027195">
    <property type="component" value="Unassembled WGS sequence"/>
</dbReference>
<keyword evidence="5" id="KW-0539">Nucleus</keyword>
<evidence type="ECO:0000313" key="6">
    <source>
        <dbReference type="EMBL" id="KDQ07178.1"/>
    </source>
</evidence>
<dbReference type="InParanoid" id="A0A067LV19"/>
<dbReference type="InterPro" id="IPR036864">
    <property type="entry name" value="Zn2-C6_fun-type_DNA-bd_sf"/>
</dbReference>
<gene>
    <name evidence="6" type="ORF">BOTBODRAFT_120431</name>
</gene>
<dbReference type="GO" id="GO:0000981">
    <property type="term" value="F:DNA-binding transcription factor activity, RNA polymerase II-specific"/>
    <property type="evidence" value="ECO:0007669"/>
    <property type="project" value="InterPro"/>
</dbReference>
<evidence type="ECO:0000256" key="4">
    <source>
        <dbReference type="ARBA" id="ARBA00023163"/>
    </source>
</evidence>
<dbReference type="PANTHER" id="PTHR47338">
    <property type="entry name" value="ZN(II)2CYS6 TRANSCRIPTION FACTOR (EUROFUNG)-RELATED"/>
    <property type="match status" value="1"/>
</dbReference>
<dbReference type="GO" id="GO:0008270">
    <property type="term" value="F:zinc ion binding"/>
    <property type="evidence" value="ECO:0007669"/>
    <property type="project" value="InterPro"/>
</dbReference>
<evidence type="ECO:0000256" key="5">
    <source>
        <dbReference type="ARBA" id="ARBA00023242"/>
    </source>
</evidence>
<keyword evidence="4" id="KW-0804">Transcription</keyword>
<dbReference type="InterPro" id="IPR050815">
    <property type="entry name" value="TF_fung"/>
</dbReference>
<dbReference type="STRING" id="930990.A0A067LV19"/>
<keyword evidence="7" id="KW-1185">Reference proteome</keyword>
<name>A0A067LV19_BOTB1</name>
<accession>A0A067LV19</accession>
<dbReference type="PANTHER" id="PTHR47338:SF29">
    <property type="entry name" value="ZN(2)-C6 FUNGAL-TYPE DOMAIN-CONTAINING PROTEIN"/>
    <property type="match status" value="1"/>
</dbReference>
<evidence type="ECO:0008006" key="8">
    <source>
        <dbReference type="Google" id="ProtNLM"/>
    </source>
</evidence>
<dbReference type="HOGENOM" id="CLU_1393148_0_0_1"/>
<dbReference type="EMBL" id="KL198113">
    <property type="protein sequence ID" value="KDQ07178.1"/>
    <property type="molecule type" value="Genomic_DNA"/>
</dbReference>
<evidence type="ECO:0000256" key="2">
    <source>
        <dbReference type="ARBA" id="ARBA00022723"/>
    </source>
</evidence>
<sequence length="196" mass="22373">QRCDAAKPVCGPCVKAGVAERCAYDGGPKKTWVQTLQDRVRELEDNIEELQPLIQTSRRSPSADPRYSVPYPRLPSFSLDKISPVSFTSIQAFFKHRWQHTFEFDIPRFWAAYILPQSHPDSIHPALLDALCLLGCTYLKHPEEPLYLSRLKQSLTRSLETADRLFDFLRASSLLATYFYRSGRRVAKSSTSIAVH</sequence>
<organism evidence="6 7">
    <name type="scientific">Botryobasidium botryosum (strain FD-172 SS1)</name>
    <dbReference type="NCBI Taxonomy" id="930990"/>
    <lineage>
        <taxon>Eukaryota</taxon>
        <taxon>Fungi</taxon>
        <taxon>Dikarya</taxon>
        <taxon>Basidiomycota</taxon>
        <taxon>Agaricomycotina</taxon>
        <taxon>Agaricomycetes</taxon>
        <taxon>Cantharellales</taxon>
        <taxon>Botryobasidiaceae</taxon>
        <taxon>Botryobasidium</taxon>
    </lineage>
</organism>
<proteinExistence type="predicted"/>
<evidence type="ECO:0000256" key="1">
    <source>
        <dbReference type="ARBA" id="ARBA00004123"/>
    </source>
</evidence>
<reference evidence="7" key="1">
    <citation type="journal article" date="2014" name="Proc. Natl. Acad. Sci. U.S.A.">
        <title>Extensive sampling of basidiomycete genomes demonstrates inadequacy of the white-rot/brown-rot paradigm for wood decay fungi.</title>
        <authorList>
            <person name="Riley R."/>
            <person name="Salamov A.A."/>
            <person name="Brown D.W."/>
            <person name="Nagy L.G."/>
            <person name="Floudas D."/>
            <person name="Held B.W."/>
            <person name="Levasseur A."/>
            <person name="Lombard V."/>
            <person name="Morin E."/>
            <person name="Otillar R."/>
            <person name="Lindquist E.A."/>
            <person name="Sun H."/>
            <person name="LaButti K.M."/>
            <person name="Schmutz J."/>
            <person name="Jabbour D."/>
            <person name="Luo H."/>
            <person name="Baker S.E."/>
            <person name="Pisabarro A.G."/>
            <person name="Walton J.D."/>
            <person name="Blanchette R.A."/>
            <person name="Henrissat B."/>
            <person name="Martin F."/>
            <person name="Cullen D."/>
            <person name="Hibbett D.S."/>
            <person name="Grigoriev I.V."/>
        </authorList>
    </citation>
    <scope>NUCLEOTIDE SEQUENCE [LARGE SCALE GENOMIC DNA]</scope>
    <source>
        <strain evidence="7">FD-172 SS1</strain>
    </source>
</reference>
<dbReference type="Gene3D" id="4.10.240.10">
    <property type="entry name" value="Zn(2)-C6 fungal-type DNA-binding domain"/>
    <property type="match status" value="1"/>
</dbReference>
<comment type="subcellular location">
    <subcellularLocation>
        <location evidence="1">Nucleus</location>
    </subcellularLocation>
</comment>
<feature type="non-terminal residue" evidence="6">
    <location>
        <position position="1"/>
    </location>
</feature>
<dbReference type="OrthoDB" id="2123952at2759"/>
<keyword evidence="2" id="KW-0479">Metal-binding</keyword>
<protein>
    <recommendedName>
        <fullName evidence="8">Zn(2)-C6 fungal-type domain-containing protein</fullName>
    </recommendedName>
</protein>